<evidence type="ECO:0000313" key="2">
    <source>
        <dbReference type="Proteomes" id="UP001156905"/>
    </source>
</evidence>
<evidence type="ECO:0000313" key="1">
    <source>
        <dbReference type="EMBL" id="GLR86577.1"/>
    </source>
</evidence>
<dbReference type="EMBL" id="BSOW01000010">
    <property type="protein sequence ID" value="GLR86577.1"/>
    <property type="molecule type" value="Genomic_DNA"/>
</dbReference>
<reference evidence="2" key="1">
    <citation type="journal article" date="2019" name="Int. J. Syst. Evol. Microbiol.">
        <title>The Global Catalogue of Microorganisms (GCM) 10K type strain sequencing project: providing services to taxonomists for standard genome sequencing and annotation.</title>
        <authorList>
            <consortium name="The Broad Institute Genomics Platform"/>
            <consortium name="The Broad Institute Genome Sequencing Center for Infectious Disease"/>
            <person name="Wu L."/>
            <person name="Ma J."/>
        </authorList>
    </citation>
    <scope>NUCLEOTIDE SEQUENCE [LARGE SCALE GENOMIC DNA]</scope>
    <source>
        <strain evidence="2">NBRC 102520</strain>
    </source>
</reference>
<sequence>MVNTDKLTYVANLDSLPGAEGNPHYSFEKQYICEGAGPRKLYERYQPDAVMTLTAKTHADRSTDGPGELMDHRYYPFIANSHPVTRSVLIQPETSDRVVECNGLRVFH</sequence>
<name>A0ABQ6AWJ7_9BRAD</name>
<dbReference type="Proteomes" id="UP001156905">
    <property type="component" value="Unassembled WGS sequence"/>
</dbReference>
<gene>
    <name evidence="1" type="ORF">GCM10007857_32880</name>
</gene>
<organism evidence="1 2">
    <name type="scientific">Bradyrhizobium iriomotense</name>
    <dbReference type="NCBI Taxonomy" id="441950"/>
    <lineage>
        <taxon>Bacteria</taxon>
        <taxon>Pseudomonadati</taxon>
        <taxon>Pseudomonadota</taxon>
        <taxon>Alphaproteobacteria</taxon>
        <taxon>Hyphomicrobiales</taxon>
        <taxon>Nitrobacteraceae</taxon>
        <taxon>Bradyrhizobium</taxon>
    </lineage>
</organism>
<dbReference type="Gene3D" id="3.40.50.720">
    <property type="entry name" value="NAD(P)-binding Rossmann-like Domain"/>
    <property type="match status" value="1"/>
</dbReference>
<protein>
    <submittedName>
        <fullName evidence="1">Uncharacterized protein</fullName>
    </submittedName>
</protein>
<proteinExistence type="predicted"/>
<accession>A0ABQ6AWJ7</accession>
<comment type="caution">
    <text evidence="1">The sequence shown here is derived from an EMBL/GenBank/DDBJ whole genome shotgun (WGS) entry which is preliminary data.</text>
</comment>
<keyword evidence="2" id="KW-1185">Reference proteome</keyword>